<proteinExistence type="inferred from homology"/>
<evidence type="ECO:0000256" key="1">
    <source>
        <dbReference type="ARBA" id="ARBA00006525"/>
    </source>
</evidence>
<dbReference type="InterPro" id="IPR003488">
    <property type="entry name" value="DprA"/>
</dbReference>
<sequence>MERLNANLKTIGWLNSVRGISNGKIEKLLNYFEGNTTYLWDNFECEKKNLQLKEEIIIELSRTKDSFEENMLKKLNEHNAFAVTIFDETYPLLLKEIVLPPYILYCRGSIKNIDNLSIAVVGSRKATSYGKWAAEKFTSELSELGVNIVSGLAAGIDSVAHKTALKCGAKTIGVIGCGIDVVYPKINEQLYNEIAEKDGAVITEYFFGMQPMPNNFHDRNRIISGLSHGVLVIEAQERSGTLITAGHAADQGREIFAVPGNIDSIYSKGTNALIRDGAKITSSLDDIIEEIPLLKEKSAKKNSIDLTCLSSDEIKVIKSILSGNKTVYEIAGETGLETPLLLSILTFLEMKGKISKISGNKFTLNQ</sequence>
<gene>
    <name evidence="3" type="ORF">SDC9_51499</name>
</gene>
<feature type="domain" description="Smf/DprA SLOG" evidence="2">
    <location>
        <begin position="83"/>
        <end position="291"/>
    </location>
</feature>
<dbReference type="Gene3D" id="3.40.50.450">
    <property type="match status" value="1"/>
</dbReference>
<dbReference type="PANTHER" id="PTHR43022:SF1">
    <property type="entry name" value="PROTEIN SMF"/>
    <property type="match status" value="1"/>
</dbReference>
<dbReference type="EMBL" id="VSSQ01001111">
    <property type="protein sequence ID" value="MPM05211.1"/>
    <property type="molecule type" value="Genomic_DNA"/>
</dbReference>
<dbReference type="SUPFAM" id="SSF102405">
    <property type="entry name" value="MCP/YpsA-like"/>
    <property type="match status" value="1"/>
</dbReference>
<dbReference type="InterPro" id="IPR057666">
    <property type="entry name" value="DrpA_SLOG"/>
</dbReference>
<dbReference type="Pfam" id="PF02481">
    <property type="entry name" value="DNA_processg_A"/>
    <property type="match status" value="1"/>
</dbReference>
<dbReference type="PANTHER" id="PTHR43022">
    <property type="entry name" value="PROTEIN SMF"/>
    <property type="match status" value="1"/>
</dbReference>
<comment type="caution">
    <text evidence="3">The sequence shown here is derived from an EMBL/GenBank/DDBJ whole genome shotgun (WGS) entry which is preliminary data.</text>
</comment>
<name>A0A644WNX2_9ZZZZ</name>
<protein>
    <recommendedName>
        <fullName evidence="2">Smf/DprA SLOG domain-containing protein</fullName>
    </recommendedName>
</protein>
<evidence type="ECO:0000259" key="2">
    <source>
        <dbReference type="Pfam" id="PF02481"/>
    </source>
</evidence>
<organism evidence="3">
    <name type="scientific">bioreactor metagenome</name>
    <dbReference type="NCBI Taxonomy" id="1076179"/>
    <lineage>
        <taxon>unclassified sequences</taxon>
        <taxon>metagenomes</taxon>
        <taxon>ecological metagenomes</taxon>
    </lineage>
</organism>
<comment type="similarity">
    <text evidence="1">Belongs to the DprA/Smf family.</text>
</comment>
<accession>A0A644WNX2</accession>
<reference evidence="3" key="1">
    <citation type="submission" date="2019-08" db="EMBL/GenBank/DDBJ databases">
        <authorList>
            <person name="Kucharzyk K."/>
            <person name="Murdoch R.W."/>
            <person name="Higgins S."/>
            <person name="Loffler F."/>
        </authorList>
    </citation>
    <scope>NUCLEOTIDE SEQUENCE</scope>
</reference>
<dbReference type="GO" id="GO:0009294">
    <property type="term" value="P:DNA-mediated transformation"/>
    <property type="evidence" value="ECO:0007669"/>
    <property type="project" value="InterPro"/>
</dbReference>
<dbReference type="NCBIfam" id="TIGR00732">
    <property type="entry name" value="dprA"/>
    <property type="match status" value="1"/>
</dbReference>
<evidence type="ECO:0000313" key="3">
    <source>
        <dbReference type="EMBL" id="MPM05211.1"/>
    </source>
</evidence>
<dbReference type="AlphaFoldDB" id="A0A644WNX2"/>